<feature type="region of interest" description="Disordered" evidence="1">
    <location>
        <begin position="96"/>
        <end position="120"/>
    </location>
</feature>
<feature type="compositionally biased region" description="Basic and acidic residues" evidence="1">
    <location>
        <begin position="97"/>
        <end position="113"/>
    </location>
</feature>
<reference evidence="2" key="1">
    <citation type="submission" date="2023-10" db="EMBL/GenBank/DDBJ databases">
        <authorList>
            <person name="Chen Y."/>
            <person name="Shah S."/>
            <person name="Dougan E. K."/>
            <person name="Thang M."/>
            <person name="Chan C."/>
        </authorList>
    </citation>
    <scope>NUCLEOTIDE SEQUENCE [LARGE SCALE GENOMIC DNA]</scope>
</reference>
<organism evidence="2 3">
    <name type="scientific">Prorocentrum cordatum</name>
    <dbReference type="NCBI Taxonomy" id="2364126"/>
    <lineage>
        <taxon>Eukaryota</taxon>
        <taxon>Sar</taxon>
        <taxon>Alveolata</taxon>
        <taxon>Dinophyceae</taxon>
        <taxon>Prorocentrales</taxon>
        <taxon>Prorocentraceae</taxon>
        <taxon>Prorocentrum</taxon>
    </lineage>
</organism>
<gene>
    <name evidence="2" type="ORF">PCOR1329_LOCUS70249</name>
</gene>
<proteinExistence type="predicted"/>
<sequence length="411" mass="45144">MSSLCDRNKTRMRHNLQNKLLQWYVSCFELLPVESIDSFEPVTFAHCLIEDIKNSKEVKAIDKKKEALEAWGQQVAQVCTSIVDAKNALARKVRARKSQDDAARRKAETEQRAKASQAIGQKADEARRALKYTDQTAVFFLEWEQIGHRIVQCDEGSPEIEALLDPFVVTSSDSIKRLESNSTFRNKEKTGVLDLWESKSGFKGALAQGDSFQHALVQEQGLADMESLFSAFVGKAAVVDTVPHEAAAHDLETVLLMGFSGHYVRIGAEPHYLGSMRLITSGCMKVVCAAADDLLKAADVRDGLVGKNTLAHAKSILSSLAKKEDASGLTEHGAQFYHAVVQAGQMLFVPPGYVTAFAVMNGDPCGLCRKFLLPKRGSEDRLAFLSARAPEEVAECLNLLRQAVSAKRLCA</sequence>
<accession>A0ABN9WSV4</accession>
<evidence type="ECO:0008006" key="4">
    <source>
        <dbReference type="Google" id="ProtNLM"/>
    </source>
</evidence>
<protein>
    <recommendedName>
        <fullName evidence="4">JmjC domain-containing protein</fullName>
    </recommendedName>
</protein>
<evidence type="ECO:0000256" key="1">
    <source>
        <dbReference type="SAM" id="MobiDB-lite"/>
    </source>
</evidence>
<dbReference type="Proteomes" id="UP001189429">
    <property type="component" value="Unassembled WGS sequence"/>
</dbReference>
<evidence type="ECO:0000313" key="2">
    <source>
        <dbReference type="EMBL" id="CAK0889827.1"/>
    </source>
</evidence>
<evidence type="ECO:0000313" key="3">
    <source>
        <dbReference type="Proteomes" id="UP001189429"/>
    </source>
</evidence>
<comment type="caution">
    <text evidence="2">The sequence shown here is derived from an EMBL/GenBank/DDBJ whole genome shotgun (WGS) entry which is preliminary data.</text>
</comment>
<dbReference type="EMBL" id="CAUYUJ010019270">
    <property type="protein sequence ID" value="CAK0889827.1"/>
    <property type="molecule type" value="Genomic_DNA"/>
</dbReference>
<name>A0ABN9WSV4_9DINO</name>
<keyword evidence="3" id="KW-1185">Reference proteome</keyword>